<evidence type="ECO:0000313" key="10">
    <source>
        <dbReference type="Proteomes" id="UP000176244"/>
    </source>
</evidence>
<evidence type="ECO:0000313" key="7">
    <source>
        <dbReference type="EMBL" id="OFV69434.1"/>
    </source>
</evidence>
<protein>
    <recommendedName>
        <fullName evidence="1">Stage 0 sporulation protein A homolog</fullName>
    </recommendedName>
</protein>
<name>A0A1F2PEL9_9FIRM</name>
<comment type="function">
    <text evidence="4">May play the central regulatory role in sporulation. It may be an element of the effector pathway responsible for the activation of sporulation genes in response to nutritional stress. Spo0A may act in concert with spo0H (a sigma factor) to control the expression of some genes that are critical to the sporulation process.</text>
</comment>
<dbReference type="EMBL" id="LKEU01000040">
    <property type="protein sequence ID" value="OFV69434.1"/>
    <property type="molecule type" value="Genomic_DNA"/>
</dbReference>
<evidence type="ECO:0000313" key="8">
    <source>
        <dbReference type="EMBL" id="TYC88163.1"/>
    </source>
</evidence>
<keyword evidence="2 5" id="KW-0597">Phosphoprotein</keyword>
<dbReference type="GO" id="GO:0000160">
    <property type="term" value="P:phosphorelay signal transduction system"/>
    <property type="evidence" value="ECO:0007669"/>
    <property type="project" value="UniProtKB-KW"/>
</dbReference>
<dbReference type="SMART" id="SM00448">
    <property type="entry name" value="REC"/>
    <property type="match status" value="1"/>
</dbReference>
<sequence length="134" mass="15000">MKILIVEDDMVSRRFLGKFLAQYGECDIVVDGMEALDAYLIAIKEEDPYDLICLDIMMPKVDGVKVLKAIRDFEVQRGIPAENRVKIIIITALADTEFVNTAFDLGCEAYAAKPVDTDKLVEVMNKLGVIKVDQ</sequence>
<proteinExistence type="predicted"/>
<dbReference type="AlphaFoldDB" id="A0A1F2PEL9"/>
<reference evidence="9" key="3">
    <citation type="submission" date="2021-11" db="EMBL/GenBank/DDBJ databases">
        <title>Isoprene-degrading acetogen.</title>
        <authorList>
            <person name="Yang Y."/>
            <person name="Jin H."/>
            <person name="Yan J."/>
        </authorList>
    </citation>
    <scope>NUCLEOTIDE SEQUENCE</scope>
    <source>
        <strain evidence="9">Berkeley</strain>
    </source>
</reference>
<dbReference type="SUPFAM" id="SSF52172">
    <property type="entry name" value="CheY-like"/>
    <property type="match status" value="1"/>
</dbReference>
<evidence type="ECO:0000313" key="9">
    <source>
        <dbReference type="EMBL" id="UYO61573.1"/>
    </source>
</evidence>
<reference evidence="8 11" key="2">
    <citation type="submission" date="2019-08" db="EMBL/GenBank/DDBJ databases">
        <title>Isolation and enrichment of carboxydotrophic bacteria from anaerobic sludge for the production of bio-based chemicals from syngas.</title>
        <authorList>
            <person name="Antares A.L."/>
            <person name="Moreira J."/>
            <person name="Diender M."/>
            <person name="Parshina S.N."/>
            <person name="Stams A.J.M."/>
            <person name="Alves M."/>
            <person name="Alves J.I."/>
            <person name="Sousa D.Z."/>
        </authorList>
    </citation>
    <scope>NUCLEOTIDE SEQUENCE [LARGE SCALE GENOMIC DNA]</scope>
    <source>
        <strain evidence="8 11">JM</strain>
    </source>
</reference>
<gene>
    <name evidence="7" type="primary">arlR_3</name>
    <name evidence="7" type="ORF">ACWI_30820</name>
    <name evidence="8" type="ORF">FXB42_00685</name>
    <name evidence="9" type="ORF">LNN31_12360</name>
</gene>
<evidence type="ECO:0000256" key="2">
    <source>
        <dbReference type="ARBA" id="ARBA00022553"/>
    </source>
</evidence>
<dbReference type="Pfam" id="PF00072">
    <property type="entry name" value="Response_reg"/>
    <property type="match status" value="1"/>
</dbReference>
<feature type="domain" description="Response regulatory" evidence="6">
    <location>
        <begin position="2"/>
        <end position="128"/>
    </location>
</feature>
<evidence type="ECO:0000259" key="6">
    <source>
        <dbReference type="PROSITE" id="PS50110"/>
    </source>
</evidence>
<dbReference type="RefSeq" id="WP_070372338.1">
    <property type="nucleotide sequence ID" value="NZ_CABIIK010000056.1"/>
</dbReference>
<dbReference type="InterPro" id="IPR001789">
    <property type="entry name" value="Sig_transdc_resp-reg_receiver"/>
</dbReference>
<dbReference type="PANTHER" id="PTHR45339">
    <property type="entry name" value="HYBRID SIGNAL TRANSDUCTION HISTIDINE KINASE J"/>
    <property type="match status" value="1"/>
</dbReference>
<dbReference type="PROSITE" id="PS50110">
    <property type="entry name" value="RESPONSE_REGULATORY"/>
    <property type="match status" value="1"/>
</dbReference>
<evidence type="ECO:0000256" key="1">
    <source>
        <dbReference type="ARBA" id="ARBA00018672"/>
    </source>
</evidence>
<accession>A0A1F2PEL9</accession>
<evidence type="ECO:0000256" key="5">
    <source>
        <dbReference type="PROSITE-ProRule" id="PRU00169"/>
    </source>
</evidence>
<keyword evidence="3" id="KW-0902">Two-component regulatory system</keyword>
<dbReference type="Gene3D" id="3.40.50.2300">
    <property type="match status" value="1"/>
</dbReference>
<reference evidence="7 10" key="1">
    <citation type="submission" date="2015-09" db="EMBL/GenBank/DDBJ databases">
        <title>Genome sequence of Acetobacterium wieringae DSM 1911.</title>
        <authorList>
            <person name="Poehlein A."/>
            <person name="Bengelsdorf F.R."/>
            <person name="Schiel-Bengelsdorf B."/>
            <person name="Duerre P."/>
            <person name="Daniel R."/>
        </authorList>
    </citation>
    <scope>NUCLEOTIDE SEQUENCE [LARGE SCALE GENOMIC DNA]</scope>
    <source>
        <strain evidence="7 10">DSM 1911</strain>
    </source>
</reference>
<organism evidence="7 10">
    <name type="scientific">Acetobacterium wieringae</name>
    <dbReference type="NCBI Taxonomy" id="52694"/>
    <lineage>
        <taxon>Bacteria</taxon>
        <taxon>Bacillati</taxon>
        <taxon>Bacillota</taxon>
        <taxon>Clostridia</taxon>
        <taxon>Eubacteriales</taxon>
        <taxon>Eubacteriaceae</taxon>
        <taxon>Acetobacterium</taxon>
    </lineage>
</organism>
<evidence type="ECO:0000313" key="12">
    <source>
        <dbReference type="Proteomes" id="UP001163550"/>
    </source>
</evidence>
<feature type="modified residue" description="4-aspartylphosphate" evidence="5">
    <location>
        <position position="55"/>
    </location>
</feature>
<dbReference type="OrthoDB" id="9797769at2"/>
<evidence type="ECO:0000256" key="3">
    <source>
        <dbReference type="ARBA" id="ARBA00023012"/>
    </source>
</evidence>
<dbReference type="STRING" id="52694.ACWI_30820"/>
<keyword evidence="12" id="KW-1185">Reference proteome</keyword>
<dbReference type="Proteomes" id="UP000176244">
    <property type="component" value="Unassembled WGS sequence"/>
</dbReference>
<dbReference type="InterPro" id="IPR011006">
    <property type="entry name" value="CheY-like_superfamily"/>
</dbReference>
<dbReference type="Proteomes" id="UP000322619">
    <property type="component" value="Unassembled WGS sequence"/>
</dbReference>
<dbReference type="EMBL" id="CP087994">
    <property type="protein sequence ID" value="UYO61573.1"/>
    <property type="molecule type" value="Genomic_DNA"/>
</dbReference>
<dbReference type="PANTHER" id="PTHR45339:SF1">
    <property type="entry name" value="HYBRID SIGNAL TRANSDUCTION HISTIDINE KINASE J"/>
    <property type="match status" value="1"/>
</dbReference>
<evidence type="ECO:0000313" key="11">
    <source>
        <dbReference type="Proteomes" id="UP000322619"/>
    </source>
</evidence>
<dbReference type="EMBL" id="VSLA01000002">
    <property type="protein sequence ID" value="TYC88163.1"/>
    <property type="molecule type" value="Genomic_DNA"/>
</dbReference>
<dbReference type="Proteomes" id="UP001163550">
    <property type="component" value="Chromosome"/>
</dbReference>
<evidence type="ECO:0000256" key="4">
    <source>
        <dbReference type="ARBA" id="ARBA00024867"/>
    </source>
</evidence>
<dbReference type="CDD" id="cd17546">
    <property type="entry name" value="REC_hyHK_CKI1_RcsC-like"/>
    <property type="match status" value="1"/>
</dbReference>